<dbReference type="AlphaFoldDB" id="A0A7C8Q3W6"/>
<dbReference type="EMBL" id="JAABOE010000003">
    <property type="protein sequence ID" value="KAF3191571.1"/>
    <property type="molecule type" value="Genomic_DNA"/>
</dbReference>
<dbReference type="Proteomes" id="UP000479691">
    <property type="component" value="Unassembled WGS sequence"/>
</dbReference>
<proteinExistence type="predicted"/>
<organism evidence="2 3">
    <name type="scientific">Orbilia oligospora</name>
    <name type="common">Nematode-trapping fungus</name>
    <name type="synonym">Arthrobotrys oligospora</name>
    <dbReference type="NCBI Taxonomy" id="2813651"/>
    <lineage>
        <taxon>Eukaryota</taxon>
        <taxon>Fungi</taxon>
        <taxon>Dikarya</taxon>
        <taxon>Ascomycota</taxon>
        <taxon>Pezizomycotina</taxon>
        <taxon>Orbiliomycetes</taxon>
        <taxon>Orbiliales</taxon>
        <taxon>Orbiliaceae</taxon>
        <taxon>Orbilia</taxon>
    </lineage>
</organism>
<name>A0A7C8Q3W6_ORBOL</name>
<feature type="compositionally biased region" description="Basic residues" evidence="1">
    <location>
        <begin position="160"/>
        <end position="176"/>
    </location>
</feature>
<evidence type="ECO:0000256" key="1">
    <source>
        <dbReference type="SAM" id="MobiDB-lite"/>
    </source>
</evidence>
<sequence>MAHRADQLTATKRWNMVKSSLAEDIGASLWTAIDNVYGTLIRKSDVFDIINTVVFEIEKRALCPLPQSDDPGELSQKLGSVAILSRNGTVSSNPAIPTADIPEYQGFLRLLSPTPTLWEEDIQTADFTTPGPRITSETPASKEPLTRLYPAAPGIPHTTRISKKSKRRRRKSRRNQKGSQKATRLMPYPESLTIYFGNSL</sequence>
<gene>
    <name evidence="2" type="ORF">TWF788_006168</name>
</gene>
<evidence type="ECO:0000313" key="2">
    <source>
        <dbReference type="EMBL" id="KAF3191571.1"/>
    </source>
</evidence>
<comment type="caution">
    <text evidence="2">The sequence shown here is derived from an EMBL/GenBank/DDBJ whole genome shotgun (WGS) entry which is preliminary data.</text>
</comment>
<protein>
    <submittedName>
        <fullName evidence="2">Uncharacterized protein</fullName>
    </submittedName>
</protein>
<feature type="region of interest" description="Disordered" evidence="1">
    <location>
        <begin position="126"/>
        <end position="185"/>
    </location>
</feature>
<accession>A0A7C8Q3W6</accession>
<evidence type="ECO:0000313" key="3">
    <source>
        <dbReference type="Proteomes" id="UP000479691"/>
    </source>
</evidence>
<reference evidence="2 3" key="1">
    <citation type="submission" date="2019-06" db="EMBL/GenBank/DDBJ databases">
        <authorList>
            <person name="Palmer J.M."/>
        </authorList>
    </citation>
    <scope>NUCLEOTIDE SEQUENCE [LARGE SCALE GENOMIC DNA]</scope>
    <source>
        <strain evidence="2 3">TWF788</strain>
    </source>
</reference>